<feature type="region of interest" description="Disordered" evidence="1">
    <location>
        <begin position="13"/>
        <end position="64"/>
    </location>
</feature>
<reference evidence="2" key="1">
    <citation type="submission" date="2018-02" db="EMBL/GenBank/DDBJ databases">
        <title>Rhizophora mucronata_Transcriptome.</title>
        <authorList>
            <person name="Meera S.P."/>
            <person name="Sreeshan A."/>
            <person name="Augustine A."/>
        </authorList>
    </citation>
    <scope>NUCLEOTIDE SEQUENCE</scope>
    <source>
        <tissue evidence="2">Leaf</tissue>
    </source>
</reference>
<evidence type="ECO:0000256" key="1">
    <source>
        <dbReference type="SAM" id="MobiDB-lite"/>
    </source>
</evidence>
<dbReference type="EMBL" id="GGEC01068889">
    <property type="protein sequence ID" value="MBX49373.1"/>
    <property type="molecule type" value="Transcribed_RNA"/>
</dbReference>
<dbReference type="AlphaFoldDB" id="A0A2P2P400"/>
<protein>
    <submittedName>
        <fullName evidence="2">Uncharacterized protein</fullName>
    </submittedName>
</protein>
<accession>A0A2P2P400</accession>
<name>A0A2P2P400_RHIMU</name>
<evidence type="ECO:0000313" key="2">
    <source>
        <dbReference type="EMBL" id="MBX49373.1"/>
    </source>
</evidence>
<sequence>MIRSIRIRALHQWRQRHPYPRPQSSGSPNQRLRQPRTGATILLPPEHTGHWRSRSGWAPGPRARRGKAADHFVLESREEALLLFHFSNTQ</sequence>
<organism evidence="2">
    <name type="scientific">Rhizophora mucronata</name>
    <name type="common">Asiatic mangrove</name>
    <dbReference type="NCBI Taxonomy" id="61149"/>
    <lineage>
        <taxon>Eukaryota</taxon>
        <taxon>Viridiplantae</taxon>
        <taxon>Streptophyta</taxon>
        <taxon>Embryophyta</taxon>
        <taxon>Tracheophyta</taxon>
        <taxon>Spermatophyta</taxon>
        <taxon>Magnoliopsida</taxon>
        <taxon>eudicotyledons</taxon>
        <taxon>Gunneridae</taxon>
        <taxon>Pentapetalae</taxon>
        <taxon>rosids</taxon>
        <taxon>fabids</taxon>
        <taxon>Malpighiales</taxon>
        <taxon>Rhizophoraceae</taxon>
        <taxon>Rhizophora</taxon>
    </lineage>
</organism>
<feature type="compositionally biased region" description="Polar residues" evidence="1">
    <location>
        <begin position="22"/>
        <end position="32"/>
    </location>
</feature>
<proteinExistence type="predicted"/>